<feature type="region of interest" description="Disordered" evidence="1">
    <location>
        <begin position="71"/>
        <end position="92"/>
    </location>
</feature>
<organism evidence="2 3">
    <name type="scientific">Oryza sativa subsp. japonica</name>
    <name type="common">Rice</name>
    <dbReference type="NCBI Taxonomy" id="39947"/>
    <lineage>
        <taxon>Eukaryota</taxon>
        <taxon>Viridiplantae</taxon>
        <taxon>Streptophyta</taxon>
        <taxon>Embryophyta</taxon>
        <taxon>Tracheophyta</taxon>
        <taxon>Spermatophyta</taxon>
        <taxon>Magnoliopsida</taxon>
        <taxon>Liliopsida</taxon>
        <taxon>Poales</taxon>
        <taxon>Poaceae</taxon>
        <taxon>BOP clade</taxon>
        <taxon>Oryzoideae</taxon>
        <taxon>Oryzeae</taxon>
        <taxon>Oryzinae</taxon>
        <taxon>Oryza</taxon>
        <taxon>Oryza sativa</taxon>
    </lineage>
</organism>
<dbReference type="EMBL" id="AP000615">
    <property type="protein sequence ID" value="BAA85399.1"/>
    <property type="molecule type" value="Genomic_DNA"/>
</dbReference>
<reference evidence="3" key="2">
    <citation type="journal article" date="2008" name="Nucleic Acids Res.">
        <title>The rice annotation project database (RAP-DB): 2008 update.</title>
        <authorList>
            <consortium name="The rice annotation project (RAP)"/>
        </authorList>
    </citation>
    <scope>GENOME REANNOTATION</scope>
    <source>
        <strain evidence="3">cv. Nipponbare</strain>
    </source>
</reference>
<reference evidence="3" key="1">
    <citation type="journal article" date="2005" name="Nature">
        <title>The map-based sequence of the rice genome.</title>
        <authorList>
            <consortium name="International rice genome sequencing project (IRGSP)"/>
            <person name="Matsumoto T."/>
            <person name="Wu J."/>
            <person name="Kanamori H."/>
            <person name="Katayose Y."/>
            <person name="Fujisawa M."/>
            <person name="Namiki N."/>
            <person name="Mizuno H."/>
            <person name="Yamamoto K."/>
            <person name="Antonio B.A."/>
            <person name="Baba T."/>
            <person name="Sakata K."/>
            <person name="Nagamura Y."/>
            <person name="Aoki H."/>
            <person name="Arikawa K."/>
            <person name="Arita K."/>
            <person name="Bito T."/>
            <person name="Chiden Y."/>
            <person name="Fujitsuka N."/>
            <person name="Fukunaka R."/>
            <person name="Hamada M."/>
            <person name="Harada C."/>
            <person name="Hayashi A."/>
            <person name="Hijishita S."/>
            <person name="Honda M."/>
            <person name="Hosokawa S."/>
            <person name="Ichikawa Y."/>
            <person name="Idonuma A."/>
            <person name="Iijima M."/>
            <person name="Ikeda M."/>
            <person name="Ikeno M."/>
            <person name="Ito K."/>
            <person name="Ito S."/>
            <person name="Ito T."/>
            <person name="Ito Y."/>
            <person name="Ito Y."/>
            <person name="Iwabuchi A."/>
            <person name="Kamiya K."/>
            <person name="Karasawa W."/>
            <person name="Kurita K."/>
            <person name="Katagiri S."/>
            <person name="Kikuta A."/>
            <person name="Kobayashi H."/>
            <person name="Kobayashi N."/>
            <person name="Machita K."/>
            <person name="Maehara T."/>
            <person name="Masukawa M."/>
            <person name="Mizubayashi T."/>
            <person name="Mukai Y."/>
            <person name="Nagasaki H."/>
            <person name="Nagata Y."/>
            <person name="Naito S."/>
            <person name="Nakashima M."/>
            <person name="Nakama Y."/>
            <person name="Nakamichi Y."/>
            <person name="Nakamura M."/>
            <person name="Meguro A."/>
            <person name="Negishi M."/>
            <person name="Ohta I."/>
            <person name="Ohta T."/>
            <person name="Okamoto M."/>
            <person name="Ono N."/>
            <person name="Saji S."/>
            <person name="Sakaguchi M."/>
            <person name="Sakai K."/>
            <person name="Shibata M."/>
            <person name="Shimokawa T."/>
            <person name="Song J."/>
            <person name="Takazaki Y."/>
            <person name="Terasawa K."/>
            <person name="Tsugane M."/>
            <person name="Tsuji K."/>
            <person name="Ueda S."/>
            <person name="Waki K."/>
            <person name="Yamagata H."/>
            <person name="Yamamoto M."/>
            <person name="Yamamoto S."/>
            <person name="Yamane H."/>
            <person name="Yoshiki S."/>
            <person name="Yoshihara R."/>
            <person name="Yukawa K."/>
            <person name="Zhong H."/>
            <person name="Yano M."/>
            <person name="Yuan Q."/>
            <person name="Ouyang S."/>
            <person name="Liu J."/>
            <person name="Jones K.M."/>
            <person name="Gansberger K."/>
            <person name="Moffat K."/>
            <person name="Hill J."/>
            <person name="Bera J."/>
            <person name="Fadrosh D."/>
            <person name="Jin S."/>
            <person name="Johri S."/>
            <person name="Kim M."/>
            <person name="Overton L."/>
            <person name="Reardon M."/>
            <person name="Tsitrin T."/>
            <person name="Vuong H."/>
            <person name="Weaver B."/>
            <person name="Ciecko A."/>
            <person name="Tallon L."/>
            <person name="Jackson J."/>
            <person name="Pai G."/>
            <person name="Aken S.V."/>
            <person name="Utterback T."/>
            <person name="Reidmuller S."/>
            <person name="Feldblyum T."/>
            <person name="Hsiao J."/>
            <person name="Zismann V."/>
            <person name="Iobst S."/>
            <person name="de Vazeille A.R."/>
            <person name="Buell C.R."/>
            <person name="Ying K."/>
            <person name="Li Y."/>
            <person name="Lu T."/>
            <person name="Huang Y."/>
            <person name="Zhao Q."/>
            <person name="Feng Q."/>
            <person name="Zhang L."/>
            <person name="Zhu J."/>
            <person name="Weng Q."/>
            <person name="Mu J."/>
            <person name="Lu Y."/>
            <person name="Fan D."/>
            <person name="Liu Y."/>
            <person name="Guan J."/>
            <person name="Zhang Y."/>
            <person name="Yu S."/>
            <person name="Liu X."/>
            <person name="Zhang Y."/>
            <person name="Hong G."/>
            <person name="Han B."/>
            <person name="Choisne N."/>
            <person name="Demange N."/>
            <person name="Orjeda G."/>
            <person name="Samain S."/>
            <person name="Cattolico L."/>
            <person name="Pelletier E."/>
            <person name="Couloux A."/>
            <person name="Segurens B."/>
            <person name="Wincker P."/>
            <person name="D'Hont A."/>
            <person name="Scarpelli C."/>
            <person name="Weissenbach J."/>
            <person name="Salanoubat M."/>
            <person name="Quetier F."/>
            <person name="Yu Y."/>
            <person name="Kim H.R."/>
            <person name="Rambo T."/>
            <person name="Currie J."/>
            <person name="Collura K."/>
            <person name="Luo M."/>
            <person name="Yang T."/>
            <person name="Ammiraju J.S.S."/>
            <person name="Engler F."/>
            <person name="Soderlund C."/>
            <person name="Wing R.A."/>
            <person name="Palmer L.E."/>
            <person name="de la Bastide M."/>
            <person name="Spiegel L."/>
            <person name="Nascimento L."/>
            <person name="Zutavern T."/>
            <person name="O'Shaughnessy A."/>
            <person name="Dike S."/>
            <person name="Dedhia N."/>
            <person name="Preston R."/>
            <person name="Balija V."/>
            <person name="McCombie W.R."/>
            <person name="Chow T."/>
            <person name="Chen H."/>
            <person name="Chung M."/>
            <person name="Chen C."/>
            <person name="Shaw J."/>
            <person name="Wu H."/>
            <person name="Hsiao K."/>
            <person name="Chao Y."/>
            <person name="Chu M."/>
            <person name="Cheng C."/>
            <person name="Hour A."/>
            <person name="Lee P."/>
            <person name="Lin S."/>
            <person name="Lin Y."/>
            <person name="Liou J."/>
            <person name="Liu S."/>
            <person name="Hsing Y."/>
            <person name="Raghuvanshi S."/>
            <person name="Mohanty A."/>
            <person name="Bharti A.K."/>
            <person name="Gaur A."/>
            <person name="Gupta V."/>
            <person name="Kumar D."/>
            <person name="Ravi V."/>
            <person name="Vij S."/>
            <person name="Kapur A."/>
            <person name="Khurana P."/>
            <person name="Khurana P."/>
            <person name="Khurana J.P."/>
            <person name="Tyagi A.K."/>
            <person name="Gaikwad K."/>
            <person name="Singh A."/>
            <person name="Dalal V."/>
            <person name="Srivastava S."/>
            <person name="Dixit A."/>
            <person name="Pal A.K."/>
            <person name="Ghazi I.A."/>
            <person name="Yadav M."/>
            <person name="Pandit A."/>
            <person name="Bhargava A."/>
            <person name="Sureshbabu K."/>
            <person name="Batra K."/>
            <person name="Sharma T.R."/>
            <person name="Mohapatra T."/>
            <person name="Singh N.K."/>
            <person name="Messing J."/>
            <person name="Nelson A.B."/>
            <person name="Fuks G."/>
            <person name="Kavchok S."/>
            <person name="Keizer G."/>
            <person name="Linton E."/>
            <person name="Llaca V."/>
            <person name="Song R."/>
            <person name="Tanyolac B."/>
            <person name="Young S."/>
            <person name="Ho-Il K."/>
            <person name="Hahn J.H."/>
            <person name="Sangsakoo G."/>
            <person name="Vanavichit A."/>
            <person name="de Mattos Luiz.A.T."/>
            <person name="Zimmer P.D."/>
            <person name="Malone G."/>
            <person name="Dellagostin O."/>
            <person name="de Oliveira A.C."/>
            <person name="Bevan M."/>
            <person name="Bancroft I."/>
            <person name="Minx P."/>
            <person name="Cordum H."/>
            <person name="Wilson R."/>
            <person name="Cheng Z."/>
            <person name="Jin W."/>
            <person name="Jiang J."/>
            <person name="Leong S.A."/>
            <person name="Iwama H."/>
            <person name="Gojobori T."/>
            <person name="Itoh T."/>
            <person name="Niimura Y."/>
            <person name="Fujii Y."/>
            <person name="Habara T."/>
            <person name="Sakai H."/>
            <person name="Sato Y."/>
            <person name="Wilson G."/>
            <person name="Kumar K."/>
            <person name="McCouch S."/>
            <person name="Juretic N."/>
            <person name="Hoen D."/>
            <person name="Wright S."/>
            <person name="Bruskiewich R."/>
            <person name="Bureau T."/>
            <person name="Miyao A."/>
            <person name="Hirochika H."/>
            <person name="Nishikawa T."/>
            <person name="Kadowaki K."/>
            <person name="Sugiura M."/>
            <person name="Burr B."/>
            <person name="Sasaki T."/>
        </authorList>
    </citation>
    <scope>NUCLEOTIDE SEQUENCE [LARGE SCALE GENOMIC DNA]</scope>
    <source>
        <strain evidence="3">cv. Nipponbare</strain>
    </source>
</reference>
<dbReference type="Proteomes" id="UP000000763">
    <property type="component" value="Chromosome 3"/>
</dbReference>
<evidence type="ECO:0000256" key="1">
    <source>
        <dbReference type="SAM" id="MobiDB-lite"/>
    </source>
</evidence>
<evidence type="ECO:0000313" key="3">
    <source>
        <dbReference type="Proteomes" id="UP000000763"/>
    </source>
</evidence>
<sequence length="92" mass="9735">MREQGSTRYVGQCDEAQAAVAEDVLTRMDAAEATGRATATLLARGMDGGRRRRRKQQDELRRLCSLAGWMGIDGGGEGGGGGGQTDEEGMDT</sequence>
<protein>
    <submittedName>
        <fullName evidence="2">Genomic DNA, chromosome 3, clone:P0043E01</fullName>
    </submittedName>
</protein>
<proteinExistence type="predicted"/>
<accession>Q9SNK6</accession>
<name>Q9SNK6_ORYSJ</name>
<dbReference type="AlphaFoldDB" id="Q9SNK6"/>
<feature type="compositionally biased region" description="Gly residues" evidence="1">
    <location>
        <begin position="71"/>
        <end position="84"/>
    </location>
</feature>
<evidence type="ECO:0000313" key="2">
    <source>
        <dbReference type="EMBL" id="BAA85399.1"/>
    </source>
</evidence>